<feature type="region of interest" description="Disordered" evidence="1">
    <location>
        <begin position="173"/>
        <end position="210"/>
    </location>
</feature>
<dbReference type="SUPFAM" id="SSF52540">
    <property type="entry name" value="P-loop containing nucleoside triphosphate hydrolases"/>
    <property type="match status" value="1"/>
</dbReference>
<dbReference type="RefSeq" id="WP_231933497.1">
    <property type="nucleotide sequence ID" value="NZ_LT607753.1"/>
</dbReference>
<accession>A0A1C5GYK8</accession>
<feature type="domain" description="ABC transporter" evidence="2">
    <location>
        <begin position="3"/>
        <end position="90"/>
    </location>
</feature>
<evidence type="ECO:0000313" key="3">
    <source>
        <dbReference type="EMBL" id="SCG38892.1"/>
    </source>
</evidence>
<dbReference type="GO" id="GO:0016887">
    <property type="term" value="F:ATP hydrolysis activity"/>
    <property type="evidence" value="ECO:0007669"/>
    <property type="project" value="InterPro"/>
</dbReference>
<protein>
    <submittedName>
        <fullName evidence="3">ABC transporter</fullName>
    </submittedName>
</protein>
<evidence type="ECO:0000313" key="4">
    <source>
        <dbReference type="Proteomes" id="UP000198215"/>
    </source>
</evidence>
<dbReference type="AlphaFoldDB" id="A0A1C5GYK8"/>
<name>A0A1C5GYK8_9ACTN</name>
<evidence type="ECO:0000259" key="2">
    <source>
        <dbReference type="Pfam" id="PF00005"/>
    </source>
</evidence>
<dbReference type="EMBL" id="LT607753">
    <property type="protein sequence ID" value="SCG38892.1"/>
    <property type="molecule type" value="Genomic_DNA"/>
</dbReference>
<dbReference type="Proteomes" id="UP000198215">
    <property type="component" value="Chromosome I"/>
</dbReference>
<evidence type="ECO:0000256" key="1">
    <source>
        <dbReference type="SAM" id="MobiDB-lite"/>
    </source>
</evidence>
<keyword evidence="4" id="KW-1185">Reference proteome</keyword>
<dbReference type="GO" id="GO:0005524">
    <property type="term" value="F:ATP binding"/>
    <property type="evidence" value="ECO:0007669"/>
    <property type="project" value="InterPro"/>
</dbReference>
<dbReference type="InterPro" id="IPR003439">
    <property type="entry name" value="ABC_transporter-like_ATP-bd"/>
</dbReference>
<dbReference type="Pfam" id="PF00005">
    <property type="entry name" value="ABC_tran"/>
    <property type="match status" value="1"/>
</dbReference>
<gene>
    <name evidence="3" type="ORF">GA0070614_0574</name>
</gene>
<dbReference type="Gene3D" id="3.40.50.300">
    <property type="entry name" value="P-loop containing nucleotide triphosphate hydrolases"/>
    <property type="match status" value="1"/>
</dbReference>
<sequence length="210" mass="22451">MAVLTQDTPPDLEHTVIDLVALGRVPHQSALAGVTADDYRVVADAIRRCSLADLAGRRMATLSGGERQRAHLARALAQQPRLLLLDEPTNHLDLAHQLAVLDLVCGLGITVVAALHDIELAAAYCDRLAVLHRGEVAAAGPPGEVLTDRLLHDVYGVAAEVSTDETGRLRLRLPEPAHHRDRRLTQESPSTCPGTEGQGLPRNAPRSAAP</sequence>
<reference evidence="4" key="1">
    <citation type="submission" date="2016-06" db="EMBL/GenBank/DDBJ databases">
        <authorList>
            <person name="Varghese N."/>
            <person name="Submissions Spin"/>
        </authorList>
    </citation>
    <scope>NUCLEOTIDE SEQUENCE [LARGE SCALE GENOMIC DNA]</scope>
    <source>
        <strain evidence="4">DSM 45161</strain>
    </source>
</reference>
<dbReference type="PANTHER" id="PTHR42794">
    <property type="entry name" value="HEMIN IMPORT ATP-BINDING PROTEIN HMUV"/>
    <property type="match status" value="1"/>
</dbReference>
<dbReference type="PANTHER" id="PTHR42794:SF2">
    <property type="entry name" value="ABC TRANSPORTER ATP-BINDING PROTEIN"/>
    <property type="match status" value="1"/>
</dbReference>
<proteinExistence type="predicted"/>
<organism evidence="3 4">
    <name type="scientific">Micromonospora coxensis</name>
    <dbReference type="NCBI Taxonomy" id="356852"/>
    <lineage>
        <taxon>Bacteria</taxon>
        <taxon>Bacillati</taxon>
        <taxon>Actinomycetota</taxon>
        <taxon>Actinomycetes</taxon>
        <taxon>Micromonosporales</taxon>
        <taxon>Micromonosporaceae</taxon>
        <taxon>Micromonospora</taxon>
    </lineage>
</organism>
<dbReference type="InterPro" id="IPR027417">
    <property type="entry name" value="P-loop_NTPase"/>
</dbReference>